<dbReference type="Proteomes" id="UP000694871">
    <property type="component" value="Unplaced"/>
</dbReference>
<feature type="region of interest" description="Disordered" evidence="1">
    <location>
        <begin position="146"/>
        <end position="182"/>
    </location>
</feature>
<dbReference type="InterPro" id="IPR031600">
    <property type="entry name" value="DUF4706"/>
</dbReference>
<feature type="compositionally biased region" description="Polar residues" evidence="1">
    <location>
        <begin position="306"/>
        <end position="317"/>
    </location>
</feature>
<feature type="compositionally biased region" description="Polar residues" evidence="1">
    <location>
        <begin position="146"/>
        <end position="160"/>
    </location>
</feature>
<evidence type="ECO:0000259" key="2">
    <source>
        <dbReference type="Pfam" id="PF15797"/>
    </source>
</evidence>
<proteinExistence type="predicted"/>
<reference evidence="4" key="1">
    <citation type="submission" date="2025-08" db="UniProtKB">
        <authorList>
            <consortium name="RefSeq"/>
        </authorList>
    </citation>
    <scope>IDENTIFICATION</scope>
</reference>
<protein>
    <submittedName>
        <fullName evidence="4">Uncharacterized protein C1orf198 homolog</fullName>
    </submittedName>
</protein>
<evidence type="ECO:0000256" key="1">
    <source>
        <dbReference type="SAM" id="MobiDB-lite"/>
    </source>
</evidence>
<feature type="domain" description="DUF4706" evidence="2">
    <location>
        <begin position="31"/>
        <end position="139"/>
    </location>
</feature>
<dbReference type="PANTHER" id="PTHR34394">
    <property type="entry name" value="SIMILAR TO RIKEN CDNA 2310022B05"/>
    <property type="match status" value="1"/>
</dbReference>
<feature type="region of interest" description="Disordered" evidence="1">
    <location>
        <begin position="224"/>
        <end position="317"/>
    </location>
</feature>
<evidence type="ECO:0000313" key="4">
    <source>
        <dbReference type="RefSeq" id="XP_015284731.1"/>
    </source>
</evidence>
<evidence type="ECO:0000313" key="3">
    <source>
        <dbReference type="Proteomes" id="UP000694871"/>
    </source>
</evidence>
<name>A0ABM1LFJ4_GEKJA</name>
<dbReference type="Pfam" id="PF15797">
    <property type="entry name" value="DUF4706"/>
    <property type="match status" value="1"/>
</dbReference>
<accession>A0ABM1LFJ4</accession>
<dbReference type="GeneID" id="107125782"/>
<feature type="compositionally biased region" description="Basic and acidic residues" evidence="1">
    <location>
        <begin position="238"/>
        <end position="256"/>
    </location>
</feature>
<sequence length="330" mass="36938">MASMAAAIAASRTAVMNGNRPLDERERKRFSYFSSLSPMARKIMAEKERIRERYGPEWERLPPSQQDEIIDKTLVEPQVQARYAAHRGAARSSPPPVCYPNLRLNTGQKVVHFGDEDITWQDEHSAPFSWETKSQMEFSIASLSIQEPSGVSSQNEQKQPVKTAPGPQIPKPSQGGKTVISDGFIPARKDDEASFWKINAERSKFEGEQSEFCSLTPSQIKSMEKGEKNLQPYYRQESGSKEAPKAEKSNMMKPEKLITPFLTPTSVEWEKPQPAVSTTQALPEPVEKLSSPGTRSEDTDSGFLSDLQTHGQNNTGNVILKTGFDFLDNW</sequence>
<gene>
    <name evidence="4" type="primary">LOC107125782</name>
</gene>
<organism evidence="3 4">
    <name type="scientific">Gekko japonicus</name>
    <name type="common">Schlegel's Japanese gecko</name>
    <dbReference type="NCBI Taxonomy" id="146911"/>
    <lineage>
        <taxon>Eukaryota</taxon>
        <taxon>Metazoa</taxon>
        <taxon>Chordata</taxon>
        <taxon>Craniata</taxon>
        <taxon>Vertebrata</taxon>
        <taxon>Euteleostomi</taxon>
        <taxon>Lepidosauria</taxon>
        <taxon>Squamata</taxon>
        <taxon>Bifurcata</taxon>
        <taxon>Gekkota</taxon>
        <taxon>Gekkonidae</taxon>
        <taxon>Gekkoninae</taxon>
        <taxon>Gekko</taxon>
    </lineage>
</organism>
<dbReference type="RefSeq" id="XP_015284731.1">
    <property type="nucleotide sequence ID" value="XM_015429245.1"/>
</dbReference>
<keyword evidence="3" id="KW-1185">Reference proteome</keyword>
<dbReference type="PANTHER" id="PTHR34394:SF1">
    <property type="entry name" value="SIMILAR TO RIKEN CDNA 2310022B05"/>
    <property type="match status" value="1"/>
</dbReference>